<evidence type="ECO:0000313" key="2">
    <source>
        <dbReference type="Proteomes" id="UP000198785"/>
    </source>
</evidence>
<reference evidence="1 2" key="1">
    <citation type="submission" date="2016-10" db="EMBL/GenBank/DDBJ databases">
        <authorList>
            <person name="de Groot N.N."/>
        </authorList>
    </citation>
    <scope>NUCLEOTIDE SEQUENCE [LARGE SCALE GENOMIC DNA]</scope>
    <source>
        <strain evidence="1 2">DSM 22789</strain>
    </source>
</reference>
<dbReference type="Proteomes" id="UP000198785">
    <property type="component" value="Unassembled WGS sequence"/>
</dbReference>
<name>A0A1I6P341_9SPHI</name>
<gene>
    <name evidence="1" type="ORF">SAMN05660206_101258</name>
</gene>
<protein>
    <submittedName>
        <fullName evidence="1">Uncharacterized protein</fullName>
    </submittedName>
</protein>
<keyword evidence="2" id="KW-1185">Reference proteome</keyword>
<dbReference type="AlphaFoldDB" id="A0A1I6P341"/>
<accession>A0A1I6P341</accession>
<evidence type="ECO:0000313" key="1">
    <source>
        <dbReference type="EMBL" id="SFS34626.1"/>
    </source>
</evidence>
<sequence length="56" mass="6767">MTWIHEMLMYCCESENTFFSGKSKDNKKTQFHLCEIASLWLNYLFNPTYFSHHTLV</sequence>
<proteinExistence type="predicted"/>
<organism evidence="1 2">
    <name type="scientific">Sphingobacterium wenxiniae</name>
    <dbReference type="NCBI Taxonomy" id="683125"/>
    <lineage>
        <taxon>Bacteria</taxon>
        <taxon>Pseudomonadati</taxon>
        <taxon>Bacteroidota</taxon>
        <taxon>Sphingobacteriia</taxon>
        <taxon>Sphingobacteriales</taxon>
        <taxon>Sphingobacteriaceae</taxon>
        <taxon>Sphingobacterium</taxon>
    </lineage>
</organism>
<dbReference type="EMBL" id="FOZZ01000001">
    <property type="protein sequence ID" value="SFS34626.1"/>
    <property type="molecule type" value="Genomic_DNA"/>
</dbReference>